<name>A0A2M3ZWW4_9DIPT</name>
<proteinExistence type="predicted"/>
<sequence length="67" mass="8105">MRCYATHCHTHWIGWSLGILVFVQGTIGTDRNRTTRWWTDGRSWRCRSFRCCYSTTTTVRYPMNRTR</sequence>
<feature type="chain" id="PRO_5014682347" evidence="1">
    <location>
        <begin position="29"/>
        <end position="67"/>
    </location>
</feature>
<organism evidence="2">
    <name type="scientific">Anopheles braziliensis</name>
    <dbReference type="NCBI Taxonomy" id="58242"/>
    <lineage>
        <taxon>Eukaryota</taxon>
        <taxon>Metazoa</taxon>
        <taxon>Ecdysozoa</taxon>
        <taxon>Arthropoda</taxon>
        <taxon>Hexapoda</taxon>
        <taxon>Insecta</taxon>
        <taxon>Pterygota</taxon>
        <taxon>Neoptera</taxon>
        <taxon>Endopterygota</taxon>
        <taxon>Diptera</taxon>
        <taxon>Nematocera</taxon>
        <taxon>Culicoidea</taxon>
        <taxon>Culicidae</taxon>
        <taxon>Anophelinae</taxon>
        <taxon>Anopheles</taxon>
    </lineage>
</organism>
<dbReference type="AlphaFoldDB" id="A0A2M3ZWW4"/>
<feature type="signal peptide" evidence="1">
    <location>
        <begin position="1"/>
        <end position="28"/>
    </location>
</feature>
<accession>A0A2M3ZWW4</accession>
<protein>
    <submittedName>
        <fullName evidence="2">Putative secreted peptide</fullName>
    </submittedName>
</protein>
<evidence type="ECO:0000256" key="1">
    <source>
        <dbReference type="SAM" id="SignalP"/>
    </source>
</evidence>
<keyword evidence="1" id="KW-0732">Signal</keyword>
<dbReference type="EMBL" id="GGFM01012234">
    <property type="protein sequence ID" value="MBW32985.1"/>
    <property type="molecule type" value="Transcribed_RNA"/>
</dbReference>
<reference evidence="2" key="1">
    <citation type="submission" date="2018-01" db="EMBL/GenBank/DDBJ databases">
        <title>An insight into the sialome of Amazonian anophelines.</title>
        <authorList>
            <person name="Ribeiro J.M."/>
            <person name="Scarpassa V."/>
            <person name="Calvo E."/>
        </authorList>
    </citation>
    <scope>NUCLEOTIDE SEQUENCE</scope>
    <source>
        <tissue evidence="2">Salivary glands</tissue>
    </source>
</reference>
<evidence type="ECO:0000313" key="2">
    <source>
        <dbReference type="EMBL" id="MBW32985.1"/>
    </source>
</evidence>